<dbReference type="Proteomes" id="UP000247565">
    <property type="component" value="Unassembled WGS sequence"/>
</dbReference>
<gene>
    <name evidence="2" type="ORF">DK869_06425</name>
</gene>
<dbReference type="SUPFAM" id="SSF117074">
    <property type="entry name" value="Hypothetical protein PA1324"/>
    <property type="match status" value="1"/>
</dbReference>
<dbReference type="OrthoDB" id="7281754at2"/>
<evidence type="ECO:0000256" key="1">
    <source>
        <dbReference type="SAM" id="SignalP"/>
    </source>
</evidence>
<name>A0A318MY61_9PROT</name>
<evidence type="ECO:0000313" key="2">
    <source>
        <dbReference type="EMBL" id="PXZ00263.1"/>
    </source>
</evidence>
<evidence type="ECO:0000313" key="3">
    <source>
        <dbReference type="Proteomes" id="UP000247565"/>
    </source>
</evidence>
<feature type="chain" id="PRO_5016245816" evidence="1">
    <location>
        <begin position="22"/>
        <end position="181"/>
    </location>
</feature>
<comment type="caution">
    <text evidence="2">The sequence shown here is derived from an EMBL/GenBank/DDBJ whole genome shotgun (WGS) entry which is preliminary data.</text>
</comment>
<dbReference type="EMBL" id="QGLT01000003">
    <property type="protein sequence ID" value="PXZ00263.1"/>
    <property type="molecule type" value="Genomic_DNA"/>
</dbReference>
<keyword evidence="1" id="KW-0732">Signal</keyword>
<feature type="signal peptide" evidence="1">
    <location>
        <begin position="1"/>
        <end position="21"/>
    </location>
</feature>
<accession>A0A318MY61</accession>
<proteinExistence type="predicted"/>
<dbReference type="AlphaFoldDB" id="A0A318MY61"/>
<dbReference type="RefSeq" id="WP_110439186.1">
    <property type="nucleotide sequence ID" value="NZ_CP046393.1"/>
</dbReference>
<sequence length="181" mass="20454">MKRIGLFCISSLFLFVQFVHAKEYRLKSQFDPASVQWSKTTGNAAVAGMGIYRLSDGTMKSCAGQTVYYYPYSDYVMEQLQFRMRGITNIKNLNPQSVQYRFSVTCDQEGDFHIAYLPAGKWIFVMNIPVVKNDEDYSSYNQESDLSGVAGEGNGIIYRIVTLTPQKVTQVPLIQGDVNSH</sequence>
<keyword evidence="3" id="KW-1185">Reference proteome</keyword>
<protein>
    <submittedName>
        <fullName evidence="2">Uncharacterized protein</fullName>
    </submittedName>
</protein>
<organism evidence="2 3">
    <name type="scientific">Commensalibacter melissae</name>
    <dbReference type="NCBI Taxonomy" id="2070537"/>
    <lineage>
        <taxon>Bacteria</taxon>
        <taxon>Pseudomonadati</taxon>
        <taxon>Pseudomonadota</taxon>
        <taxon>Alphaproteobacteria</taxon>
        <taxon>Acetobacterales</taxon>
        <taxon>Acetobacteraceae</taxon>
    </lineage>
</organism>
<reference evidence="2 3" key="1">
    <citation type="submission" date="2018-05" db="EMBL/GenBank/DDBJ databases">
        <title>Reference genomes for bee gut microbiota database.</title>
        <authorList>
            <person name="Ellegaard K.M."/>
        </authorList>
    </citation>
    <scope>NUCLEOTIDE SEQUENCE [LARGE SCALE GENOMIC DNA]</scope>
    <source>
        <strain evidence="2 3">ESL0284</strain>
    </source>
</reference>